<keyword evidence="2" id="KW-1185">Reference proteome</keyword>
<reference evidence="1 2" key="1">
    <citation type="submission" date="2019-05" db="EMBL/GenBank/DDBJ databases">
        <title>Culicoidintestinum kansasii gen. nov., sp. nov. from the gastrointestinal tract of the biting midge, Culicoides sonorensis.</title>
        <authorList>
            <person name="Neupane S."/>
            <person name="Ghosh A."/>
            <person name="Gunther S."/>
            <person name="Martin K."/>
            <person name="Zurek L."/>
        </authorList>
    </citation>
    <scope>NUCLEOTIDE SEQUENCE [LARGE SCALE GENOMIC DNA]</scope>
    <source>
        <strain evidence="1 2">CS-1</strain>
    </source>
</reference>
<dbReference type="OrthoDB" id="1645211at2"/>
<dbReference type="AlphaFoldDB" id="A0A5R8QCB0"/>
<protein>
    <submittedName>
        <fullName evidence="1">DUF1450 domain-containing protein</fullName>
    </submittedName>
</protein>
<dbReference type="EMBL" id="VBWP01000005">
    <property type="protein sequence ID" value="TLG73920.1"/>
    <property type="molecule type" value="Genomic_DNA"/>
</dbReference>
<dbReference type="FunCoup" id="A0A5R8QCB0">
    <property type="interactions" value="41"/>
</dbReference>
<dbReference type="Proteomes" id="UP000306912">
    <property type="component" value="Unassembled WGS sequence"/>
</dbReference>
<accession>A0A5R8QCB0</accession>
<proteinExistence type="predicted"/>
<dbReference type="InParanoid" id="A0A5R8QCB0"/>
<comment type="caution">
    <text evidence="1">The sequence shown here is derived from an EMBL/GenBank/DDBJ whole genome shotgun (WGS) entry which is preliminary data.</text>
</comment>
<gene>
    <name evidence="1" type="ORF">FEZ08_07250</name>
</gene>
<dbReference type="RefSeq" id="WP_138191059.1">
    <property type="nucleotide sequence ID" value="NZ_VBWP01000005.1"/>
</dbReference>
<name>A0A5R8QCB0_9FIRM</name>
<evidence type="ECO:0000313" key="1">
    <source>
        <dbReference type="EMBL" id="TLG73920.1"/>
    </source>
</evidence>
<organism evidence="1 2">
    <name type="scientific">Culicoidibacter larvae</name>
    <dbReference type="NCBI Taxonomy" id="2579976"/>
    <lineage>
        <taxon>Bacteria</taxon>
        <taxon>Bacillati</taxon>
        <taxon>Bacillota</taxon>
        <taxon>Culicoidibacteria</taxon>
        <taxon>Culicoidibacterales</taxon>
        <taxon>Culicoidibacteraceae</taxon>
        <taxon>Culicoidibacter</taxon>
    </lineage>
</organism>
<evidence type="ECO:0000313" key="2">
    <source>
        <dbReference type="Proteomes" id="UP000306912"/>
    </source>
</evidence>
<sequence>MNIELKICGQCKGTNVKTLVPRLLELFPEATIEDKCHSVCGPGRTMAIVIIGDRQFMAPSEDALLAQLAAWKEDEDL</sequence>